<dbReference type="InterPro" id="IPR008271">
    <property type="entry name" value="Ser/Thr_kinase_AS"/>
</dbReference>
<evidence type="ECO:0000259" key="10">
    <source>
        <dbReference type="PROSITE" id="PS50011"/>
    </source>
</evidence>
<keyword evidence="3" id="KW-0808">Transferase</keyword>
<dbReference type="GO" id="GO:0004674">
    <property type="term" value="F:protein serine/threonine kinase activity"/>
    <property type="evidence" value="ECO:0007669"/>
    <property type="project" value="UniProtKB-KW"/>
</dbReference>
<accession>A0A430J7C6</accession>
<evidence type="ECO:0000256" key="4">
    <source>
        <dbReference type="ARBA" id="ARBA00022741"/>
    </source>
</evidence>
<evidence type="ECO:0000256" key="9">
    <source>
        <dbReference type="PROSITE-ProRule" id="PRU10141"/>
    </source>
</evidence>
<gene>
    <name evidence="11" type="ORF">EJQ19_25445</name>
</gene>
<keyword evidence="4 9" id="KW-0547">Nucleotide-binding</keyword>
<dbReference type="SMART" id="SM00220">
    <property type="entry name" value="S_TKc"/>
    <property type="match status" value="1"/>
</dbReference>
<feature type="domain" description="Protein kinase" evidence="10">
    <location>
        <begin position="28"/>
        <end position="276"/>
    </location>
</feature>
<dbReference type="InterPro" id="IPR000719">
    <property type="entry name" value="Prot_kinase_dom"/>
</dbReference>
<dbReference type="Proteomes" id="UP000276128">
    <property type="component" value="Unassembled WGS sequence"/>
</dbReference>
<keyword evidence="2 11" id="KW-0723">Serine/threonine-protein kinase</keyword>
<dbReference type="Gene3D" id="3.30.200.20">
    <property type="entry name" value="Phosphorylase Kinase, domain 1"/>
    <property type="match status" value="1"/>
</dbReference>
<dbReference type="InterPro" id="IPR011009">
    <property type="entry name" value="Kinase-like_dom_sf"/>
</dbReference>
<comment type="catalytic activity">
    <reaction evidence="8">
        <text>L-seryl-[protein] + ATP = O-phospho-L-seryl-[protein] + ADP + H(+)</text>
        <dbReference type="Rhea" id="RHEA:17989"/>
        <dbReference type="Rhea" id="RHEA-COMP:9863"/>
        <dbReference type="Rhea" id="RHEA-COMP:11604"/>
        <dbReference type="ChEBI" id="CHEBI:15378"/>
        <dbReference type="ChEBI" id="CHEBI:29999"/>
        <dbReference type="ChEBI" id="CHEBI:30616"/>
        <dbReference type="ChEBI" id="CHEBI:83421"/>
        <dbReference type="ChEBI" id="CHEBI:456216"/>
        <dbReference type="EC" id="2.7.11.1"/>
    </reaction>
</comment>
<dbReference type="PROSITE" id="PS00108">
    <property type="entry name" value="PROTEIN_KINASE_ST"/>
    <property type="match status" value="1"/>
</dbReference>
<dbReference type="PANTHER" id="PTHR24363:SF0">
    <property type="entry name" value="SERINE_THREONINE KINASE LIKE DOMAIN CONTAINING 1"/>
    <property type="match status" value="1"/>
</dbReference>
<evidence type="ECO:0000256" key="1">
    <source>
        <dbReference type="ARBA" id="ARBA00012513"/>
    </source>
</evidence>
<dbReference type="Gene3D" id="1.10.510.10">
    <property type="entry name" value="Transferase(Phosphotransferase) domain 1"/>
    <property type="match status" value="1"/>
</dbReference>
<comment type="catalytic activity">
    <reaction evidence="7">
        <text>L-threonyl-[protein] + ATP = O-phospho-L-threonyl-[protein] + ADP + H(+)</text>
        <dbReference type="Rhea" id="RHEA:46608"/>
        <dbReference type="Rhea" id="RHEA-COMP:11060"/>
        <dbReference type="Rhea" id="RHEA-COMP:11605"/>
        <dbReference type="ChEBI" id="CHEBI:15378"/>
        <dbReference type="ChEBI" id="CHEBI:30013"/>
        <dbReference type="ChEBI" id="CHEBI:30616"/>
        <dbReference type="ChEBI" id="CHEBI:61977"/>
        <dbReference type="ChEBI" id="CHEBI:456216"/>
        <dbReference type="EC" id="2.7.11.1"/>
    </reaction>
</comment>
<evidence type="ECO:0000313" key="11">
    <source>
        <dbReference type="EMBL" id="RTE05401.1"/>
    </source>
</evidence>
<reference evidence="11 12" key="1">
    <citation type="submission" date="2018-12" db="EMBL/GenBank/DDBJ databases">
        <title>Bacillus ochoae sp. nov., Paenibacillus whitsoniae sp. nov., Paenibacillus spiritus sp. nov. Isolated from the Mars Exploration Rover during spacecraft assembly.</title>
        <authorList>
            <person name="Seuylemezian A."/>
            <person name="Vaishampayan P."/>
        </authorList>
    </citation>
    <scope>NUCLEOTIDE SEQUENCE [LARGE SCALE GENOMIC DNA]</scope>
    <source>
        <strain evidence="11 12">MER 54</strain>
    </source>
</reference>
<evidence type="ECO:0000256" key="6">
    <source>
        <dbReference type="ARBA" id="ARBA00022840"/>
    </source>
</evidence>
<proteinExistence type="predicted"/>
<name>A0A430J7C6_9BACL</name>
<dbReference type="PROSITE" id="PS50011">
    <property type="entry name" value="PROTEIN_KINASE_DOM"/>
    <property type="match status" value="1"/>
</dbReference>
<comment type="caution">
    <text evidence="11">The sequence shown here is derived from an EMBL/GenBank/DDBJ whole genome shotgun (WGS) entry which is preliminary data.</text>
</comment>
<evidence type="ECO:0000313" key="12">
    <source>
        <dbReference type="Proteomes" id="UP000276128"/>
    </source>
</evidence>
<dbReference type="GO" id="GO:0005524">
    <property type="term" value="F:ATP binding"/>
    <property type="evidence" value="ECO:0007669"/>
    <property type="project" value="UniProtKB-UniRule"/>
</dbReference>
<keyword evidence="12" id="KW-1185">Reference proteome</keyword>
<dbReference type="EMBL" id="RXHU01000083">
    <property type="protein sequence ID" value="RTE05401.1"/>
    <property type="molecule type" value="Genomic_DNA"/>
</dbReference>
<dbReference type="PANTHER" id="PTHR24363">
    <property type="entry name" value="SERINE/THREONINE PROTEIN KINASE"/>
    <property type="match status" value="1"/>
</dbReference>
<evidence type="ECO:0000256" key="2">
    <source>
        <dbReference type="ARBA" id="ARBA00022527"/>
    </source>
</evidence>
<feature type="binding site" evidence="9">
    <location>
        <position position="58"/>
    </location>
    <ligand>
        <name>ATP</name>
        <dbReference type="ChEBI" id="CHEBI:30616"/>
    </ligand>
</feature>
<dbReference type="PROSITE" id="PS00107">
    <property type="entry name" value="PROTEIN_KINASE_ATP"/>
    <property type="match status" value="1"/>
</dbReference>
<dbReference type="CDD" id="cd14014">
    <property type="entry name" value="STKc_PknB_like"/>
    <property type="match status" value="1"/>
</dbReference>
<organism evidence="11 12">
    <name type="scientific">Paenibacillus whitsoniae</name>
    <dbReference type="NCBI Taxonomy" id="2496558"/>
    <lineage>
        <taxon>Bacteria</taxon>
        <taxon>Bacillati</taxon>
        <taxon>Bacillota</taxon>
        <taxon>Bacilli</taxon>
        <taxon>Bacillales</taxon>
        <taxon>Paenibacillaceae</taxon>
        <taxon>Paenibacillus</taxon>
    </lineage>
</organism>
<dbReference type="OrthoDB" id="9788659at2"/>
<dbReference type="Pfam" id="PF00069">
    <property type="entry name" value="Pkinase"/>
    <property type="match status" value="1"/>
</dbReference>
<evidence type="ECO:0000256" key="7">
    <source>
        <dbReference type="ARBA" id="ARBA00047899"/>
    </source>
</evidence>
<keyword evidence="5 11" id="KW-0418">Kinase</keyword>
<dbReference type="InterPro" id="IPR017441">
    <property type="entry name" value="Protein_kinase_ATP_BS"/>
</dbReference>
<dbReference type="EC" id="2.7.11.1" evidence="1"/>
<evidence type="ECO:0000256" key="3">
    <source>
        <dbReference type="ARBA" id="ARBA00022679"/>
    </source>
</evidence>
<dbReference type="SUPFAM" id="SSF56112">
    <property type="entry name" value="Protein kinase-like (PK-like)"/>
    <property type="match status" value="1"/>
</dbReference>
<keyword evidence="6 9" id="KW-0067">ATP-binding</keyword>
<evidence type="ECO:0000256" key="5">
    <source>
        <dbReference type="ARBA" id="ARBA00022777"/>
    </source>
</evidence>
<dbReference type="AlphaFoldDB" id="A0A430J7C6"/>
<sequence length="556" mass="62517">MMQQGGFVLLTKPNESHSRYGEVLGGRYRLISLLGQGGMSRVFLAEDMKLKGKMWAVKEVPLSEREGPAFMEEAAMLAQLQHAQLPQLVDFFISEDDNGCLVMDYIQGPTLQHVFEEAGQRLPINQVVQIAMQLCDIFHYLHTFQPQGIIYRDLKPSNVMLGLHGQVRLIDFGVARQYKPGQFSDTIQMGTLGFAAPEQYLNQQTDERTDLYTLGAMLYYLLSGGCYPALTKTSIRQLQADLPESLISLIDDLLQERPELRCQSAMEVRLRLRPLLPDTTSFTRILYTETKNQSDQLILVGGLFAGSGSTFTAIALARLCHALNLRNAYVEQPTLEPDLYMLLYGDERAPKPYHFPARLVKSSNTAAHTPWVQGHTTWVPSHPDGGEGDWQAADSYKLLHMIKKPVVLWDVSTSWQHPTVQELCYSADHMVVVVDASPSKCNRPSARALLAQFEAYAKQGKQVHAVVNGEITGQGAKDWLSSLPWASVSVLPQISRELISRAVWRGDCVQDLPEVRKLLHQRLSPLLQALFSAEQIANLGDKREGKNWLSWFRRRA</sequence>
<protein>
    <recommendedName>
        <fullName evidence="1">non-specific serine/threonine protein kinase</fullName>
        <ecNumber evidence="1">2.7.11.1</ecNumber>
    </recommendedName>
</protein>
<evidence type="ECO:0000256" key="8">
    <source>
        <dbReference type="ARBA" id="ARBA00048679"/>
    </source>
</evidence>